<proteinExistence type="predicted"/>
<name>X1V5L9_9ZZZZ</name>
<dbReference type="GO" id="GO:0022857">
    <property type="term" value="F:transmembrane transporter activity"/>
    <property type="evidence" value="ECO:0007669"/>
    <property type="project" value="InterPro"/>
</dbReference>
<dbReference type="Pfam" id="PF07690">
    <property type="entry name" value="MFS_1"/>
    <property type="match status" value="1"/>
</dbReference>
<evidence type="ECO:0008006" key="3">
    <source>
        <dbReference type="Google" id="ProtNLM"/>
    </source>
</evidence>
<keyword evidence="1" id="KW-0472">Membrane</keyword>
<gene>
    <name evidence="2" type="ORF">S12H4_33633</name>
</gene>
<dbReference type="SUPFAM" id="SSF103473">
    <property type="entry name" value="MFS general substrate transporter"/>
    <property type="match status" value="1"/>
</dbReference>
<dbReference type="EMBL" id="BARW01019834">
    <property type="protein sequence ID" value="GAI99934.1"/>
    <property type="molecule type" value="Genomic_DNA"/>
</dbReference>
<dbReference type="AlphaFoldDB" id="X1V5L9"/>
<keyword evidence="1" id="KW-0812">Transmembrane</keyword>
<dbReference type="Gene3D" id="1.20.1250.20">
    <property type="entry name" value="MFS general substrate transporter like domains"/>
    <property type="match status" value="1"/>
</dbReference>
<feature type="transmembrane region" description="Helical" evidence="1">
    <location>
        <begin position="41"/>
        <end position="62"/>
    </location>
</feature>
<feature type="transmembrane region" description="Helical" evidence="1">
    <location>
        <begin position="7"/>
        <end position="29"/>
    </location>
</feature>
<comment type="caution">
    <text evidence="2">The sequence shown here is derived from an EMBL/GenBank/DDBJ whole genome shotgun (WGS) entry which is preliminary data.</text>
</comment>
<accession>X1V5L9</accession>
<dbReference type="InterPro" id="IPR011701">
    <property type="entry name" value="MFS"/>
</dbReference>
<organism evidence="2">
    <name type="scientific">marine sediment metagenome</name>
    <dbReference type="NCBI Taxonomy" id="412755"/>
    <lineage>
        <taxon>unclassified sequences</taxon>
        <taxon>metagenomes</taxon>
        <taxon>ecological metagenomes</taxon>
    </lineage>
</organism>
<protein>
    <recommendedName>
        <fullName evidence="3">Major facilitator superfamily (MFS) profile domain-containing protein</fullName>
    </recommendedName>
</protein>
<sequence length="102" mass="11053">MNWNVRLAYIQTIAQAIGFGIVQTAFAVYVTSGLGQSNAVLGNLFTISGLASTIFVFPSGWVADKYRRDTLIRVSVIFGILSQIMLLYGISLPISSTDTVMT</sequence>
<evidence type="ECO:0000313" key="2">
    <source>
        <dbReference type="EMBL" id="GAI99934.1"/>
    </source>
</evidence>
<keyword evidence="1" id="KW-1133">Transmembrane helix</keyword>
<feature type="transmembrane region" description="Helical" evidence="1">
    <location>
        <begin position="74"/>
        <end position="94"/>
    </location>
</feature>
<dbReference type="InterPro" id="IPR036259">
    <property type="entry name" value="MFS_trans_sf"/>
</dbReference>
<evidence type="ECO:0000256" key="1">
    <source>
        <dbReference type="SAM" id="Phobius"/>
    </source>
</evidence>
<feature type="non-terminal residue" evidence="2">
    <location>
        <position position="102"/>
    </location>
</feature>
<reference evidence="2" key="1">
    <citation type="journal article" date="2014" name="Front. Microbiol.">
        <title>High frequency of phylogenetically diverse reductive dehalogenase-homologous genes in deep subseafloor sedimentary metagenomes.</title>
        <authorList>
            <person name="Kawai M."/>
            <person name="Futagami T."/>
            <person name="Toyoda A."/>
            <person name="Takaki Y."/>
            <person name="Nishi S."/>
            <person name="Hori S."/>
            <person name="Arai W."/>
            <person name="Tsubouchi T."/>
            <person name="Morono Y."/>
            <person name="Uchiyama I."/>
            <person name="Ito T."/>
            <person name="Fujiyama A."/>
            <person name="Inagaki F."/>
            <person name="Takami H."/>
        </authorList>
    </citation>
    <scope>NUCLEOTIDE SEQUENCE</scope>
    <source>
        <strain evidence="2">Expedition CK06-06</strain>
    </source>
</reference>